<sequence length="59" mass="6671">MFFKNFFSRSSQLIALRVVPTLVRGMWRVLLCIACNALTVMLTSLAIVSEEIKDAVCTY</sequence>
<accession>A0A1X0QLW2</accession>
<name>A0A1X0QLW2_RHIZD</name>
<proteinExistence type="predicted"/>
<dbReference type="Proteomes" id="UP000242414">
    <property type="component" value="Unassembled WGS sequence"/>
</dbReference>
<keyword evidence="1" id="KW-0472">Membrane</keyword>
<keyword evidence="1" id="KW-0812">Transmembrane</keyword>
<gene>
    <name evidence="2" type="ORF">BCV72DRAFT_310682</name>
</gene>
<organism evidence="2">
    <name type="scientific">Rhizopus microsporus var. microsporus</name>
    <dbReference type="NCBI Taxonomy" id="86635"/>
    <lineage>
        <taxon>Eukaryota</taxon>
        <taxon>Fungi</taxon>
        <taxon>Fungi incertae sedis</taxon>
        <taxon>Mucoromycota</taxon>
        <taxon>Mucoromycotina</taxon>
        <taxon>Mucoromycetes</taxon>
        <taxon>Mucorales</taxon>
        <taxon>Mucorineae</taxon>
        <taxon>Rhizopodaceae</taxon>
        <taxon>Rhizopus</taxon>
    </lineage>
</organism>
<evidence type="ECO:0000313" key="2">
    <source>
        <dbReference type="EMBL" id="ORE00743.1"/>
    </source>
</evidence>
<reference evidence="2" key="1">
    <citation type="journal article" date="2016" name="Proc. Natl. Acad. Sci. U.S.A.">
        <title>Lipid metabolic changes in an early divergent fungus govern the establishment of a mutualistic symbiosis with endobacteria.</title>
        <authorList>
            <person name="Lastovetsky O.A."/>
            <person name="Gaspar M.L."/>
            <person name="Mondo S.J."/>
            <person name="LaButti K.M."/>
            <person name="Sandor L."/>
            <person name="Grigoriev I.V."/>
            <person name="Henry S.A."/>
            <person name="Pawlowska T.E."/>
        </authorList>
    </citation>
    <scope>NUCLEOTIDE SEQUENCE [LARGE SCALE GENOMIC DNA]</scope>
    <source>
        <strain evidence="2">ATCC 52814</strain>
    </source>
</reference>
<protein>
    <submittedName>
        <fullName evidence="2">Uncharacterized protein</fullName>
    </submittedName>
</protein>
<dbReference type="AlphaFoldDB" id="A0A1X0QLW2"/>
<feature type="transmembrane region" description="Helical" evidence="1">
    <location>
        <begin position="26"/>
        <end position="48"/>
    </location>
</feature>
<evidence type="ECO:0000256" key="1">
    <source>
        <dbReference type="SAM" id="Phobius"/>
    </source>
</evidence>
<dbReference type="VEuPathDB" id="FungiDB:BCV72DRAFT_310682"/>
<dbReference type="EMBL" id="KV922316">
    <property type="protein sequence ID" value="ORE00743.1"/>
    <property type="molecule type" value="Genomic_DNA"/>
</dbReference>
<keyword evidence="1" id="KW-1133">Transmembrane helix</keyword>